<evidence type="ECO:0000313" key="9">
    <source>
        <dbReference type="EMBL" id="GAG67463.1"/>
    </source>
</evidence>
<dbReference type="InterPro" id="IPR006463">
    <property type="entry name" value="MiaB_methiolase"/>
</dbReference>
<dbReference type="PANTHER" id="PTHR43020">
    <property type="entry name" value="CDK5 REGULATORY SUBUNIT-ASSOCIATED PROTEIN 1"/>
    <property type="match status" value="1"/>
</dbReference>
<reference evidence="9" key="1">
    <citation type="journal article" date="2014" name="Front. Microbiol.">
        <title>High frequency of phylogenetically diverse reductive dehalogenase-homologous genes in deep subseafloor sedimentary metagenomes.</title>
        <authorList>
            <person name="Kawai M."/>
            <person name="Futagami T."/>
            <person name="Toyoda A."/>
            <person name="Takaki Y."/>
            <person name="Nishi S."/>
            <person name="Hori S."/>
            <person name="Arai W."/>
            <person name="Tsubouchi T."/>
            <person name="Morono Y."/>
            <person name="Uchiyama I."/>
            <person name="Ito T."/>
            <person name="Fujiyama A."/>
            <person name="Inagaki F."/>
            <person name="Takami H."/>
        </authorList>
    </citation>
    <scope>NUCLEOTIDE SEQUENCE</scope>
    <source>
        <strain evidence="9">Expedition CK06-06</strain>
    </source>
</reference>
<gene>
    <name evidence="9" type="ORF">S01H4_15187</name>
</gene>
<evidence type="ECO:0000256" key="3">
    <source>
        <dbReference type="ARBA" id="ARBA00022691"/>
    </source>
</evidence>
<dbReference type="Pfam" id="PF00919">
    <property type="entry name" value="UPF0004"/>
    <property type="match status" value="1"/>
</dbReference>
<dbReference type="InterPro" id="IPR013848">
    <property type="entry name" value="Methylthiotransferase_N"/>
</dbReference>
<dbReference type="SUPFAM" id="SSF102114">
    <property type="entry name" value="Radical SAM enzymes"/>
    <property type="match status" value="1"/>
</dbReference>
<evidence type="ECO:0000256" key="2">
    <source>
        <dbReference type="ARBA" id="ARBA00022485"/>
    </source>
</evidence>
<dbReference type="PROSITE" id="PS51918">
    <property type="entry name" value="RADICAL_SAM"/>
    <property type="match status" value="1"/>
</dbReference>
<dbReference type="SFLD" id="SFLDG01082">
    <property type="entry name" value="B12-binding_domain_containing"/>
    <property type="match status" value="1"/>
</dbReference>
<feature type="non-terminal residue" evidence="9">
    <location>
        <position position="368"/>
    </location>
</feature>
<accession>X1A401</accession>
<feature type="domain" description="MTTase N-terminal" evidence="7">
    <location>
        <begin position="4"/>
        <end position="118"/>
    </location>
</feature>
<dbReference type="GO" id="GO:0035597">
    <property type="term" value="F:tRNA-2-methylthio-N(6)-dimethylallyladenosine(37) synthase activity"/>
    <property type="evidence" value="ECO:0007669"/>
    <property type="project" value="TreeGrafter"/>
</dbReference>
<dbReference type="InterPro" id="IPR007197">
    <property type="entry name" value="rSAM"/>
</dbReference>
<dbReference type="PROSITE" id="PS01278">
    <property type="entry name" value="MTTASE_RADICAL"/>
    <property type="match status" value="1"/>
</dbReference>
<dbReference type="CDD" id="cd01335">
    <property type="entry name" value="Radical_SAM"/>
    <property type="match status" value="1"/>
</dbReference>
<dbReference type="GO" id="GO:0005829">
    <property type="term" value="C:cytosol"/>
    <property type="evidence" value="ECO:0007669"/>
    <property type="project" value="TreeGrafter"/>
</dbReference>
<keyword evidence="5" id="KW-0408">Iron</keyword>
<dbReference type="InterPro" id="IPR038135">
    <property type="entry name" value="Methylthiotransferase_N_sf"/>
</dbReference>
<dbReference type="PANTHER" id="PTHR43020:SF2">
    <property type="entry name" value="MITOCHONDRIAL TRNA METHYLTHIOTRANSFERASE CDK5RAP1"/>
    <property type="match status" value="1"/>
</dbReference>
<keyword evidence="3" id="KW-0949">S-adenosyl-L-methionine</keyword>
<dbReference type="SFLD" id="SFLDS00029">
    <property type="entry name" value="Radical_SAM"/>
    <property type="match status" value="1"/>
</dbReference>
<dbReference type="InterPro" id="IPR006638">
    <property type="entry name" value="Elp3/MiaA/NifB-like_rSAM"/>
</dbReference>
<dbReference type="Pfam" id="PF04055">
    <property type="entry name" value="Radical_SAM"/>
    <property type="match status" value="1"/>
</dbReference>
<evidence type="ECO:0000256" key="4">
    <source>
        <dbReference type="ARBA" id="ARBA00022723"/>
    </source>
</evidence>
<dbReference type="FunFam" id="3.40.50.12160:FF:000003">
    <property type="entry name" value="CDK5 regulatory subunit-associated protein 1"/>
    <property type="match status" value="1"/>
</dbReference>
<name>X1A401_9ZZZZ</name>
<dbReference type="SMART" id="SM00729">
    <property type="entry name" value="Elp3"/>
    <property type="match status" value="1"/>
</dbReference>
<dbReference type="AlphaFoldDB" id="X1A401"/>
<keyword evidence="4" id="KW-0479">Metal-binding</keyword>
<dbReference type="NCBIfam" id="TIGR00089">
    <property type="entry name" value="MiaB/RimO family radical SAM methylthiotransferase"/>
    <property type="match status" value="1"/>
</dbReference>
<dbReference type="FunFam" id="3.80.30.20:FF:000001">
    <property type="entry name" value="tRNA-2-methylthio-N(6)-dimethylallyladenosine synthase 2"/>
    <property type="match status" value="1"/>
</dbReference>
<evidence type="ECO:0000256" key="6">
    <source>
        <dbReference type="ARBA" id="ARBA00023014"/>
    </source>
</evidence>
<proteinExistence type="predicted"/>
<sequence length="368" mass="41368">MKTATIYIETYGCQMNKLDSENVHSILESNGFTVVSDMSQADVILLNTCGVRENAEKRVYGRIGELSSLKKKNPGLFLGVIGCMAQRLGDVLLSKDVRIVAGPDSYRKLPEMIHRAYNEAVVDINLVNKETYEDIAPVRSSQFSAWVAVMRGCNNFCSYCVVPYTRGSERSIPLNSIVAEVEALREAGFREVTLLGQNVNSYRDGDVDFAGLLECVSETGIDWIRFLTSHPKDLTNGILNVMAENDNVCNHLHLPLQSGSDRILKAMNRGYSVSEYLRLIEKAREIVKGISITTDLIFGFPGETEEDFQTTLSIMETVRYDFCFLYRYSERAGTDACRIHSSVPEEIRIDRLKKAIELQNSITRQKNV</sequence>
<dbReference type="InterPro" id="IPR020612">
    <property type="entry name" value="Methylthiotransferase_CS"/>
</dbReference>
<dbReference type="SFLD" id="SFLDG01061">
    <property type="entry name" value="methylthiotransferase"/>
    <property type="match status" value="1"/>
</dbReference>
<dbReference type="NCBIfam" id="TIGR01574">
    <property type="entry name" value="miaB-methiolase"/>
    <property type="match status" value="1"/>
</dbReference>
<feature type="domain" description="Radical SAM core" evidence="8">
    <location>
        <begin position="139"/>
        <end position="365"/>
    </location>
</feature>
<dbReference type="Gene3D" id="3.40.50.12160">
    <property type="entry name" value="Methylthiotransferase, N-terminal domain"/>
    <property type="match status" value="1"/>
</dbReference>
<dbReference type="PROSITE" id="PS51449">
    <property type="entry name" value="MTTASE_N"/>
    <property type="match status" value="1"/>
</dbReference>
<dbReference type="GO" id="GO:0051539">
    <property type="term" value="F:4 iron, 4 sulfur cluster binding"/>
    <property type="evidence" value="ECO:0007669"/>
    <property type="project" value="UniProtKB-KW"/>
</dbReference>
<dbReference type="InterPro" id="IPR005839">
    <property type="entry name" value="Methylthiotransferase"/>
</dbReference>
<dbReference type="SFLD" id="SFLDF00273">
    <property type="entry name" value="(dimethylallyl)adenosine_tRNA"/>
    <property type="match status" value="1"/>
</dbReference>
<organism evidence="9">
    <name type="scientific">marine sediment metagenome</name>
    <dbReference type="NCBI Taxonomy" id="412755"/>
    <lineage>
        <taxon>unclassified sequences</taxon>
        <taxon>metagenomes</taxon>
        <taxon>ecological metagenomes</taxon>
    </lineage>
</organism>
<evidence type="ECO:0000259" key="8">
    <source>
        <dbReference type="PROSITE" id="PS51918"/>
    </source>
</evidence>
<dbReference type="GO" id="GO:0046872">
    <property type="term" value="F:metal ion binding"/>
    <property type="evidence" value="ECO:0007669"/>
    <property type="project" value="UniProtKB-KW"/>
</dbReference>
<evidence type="ECO:0000256" key="5">
    <source>
        <dbReference type="ARBA" id="ARBA00023004"/>
    </source>
</evidence>
<protein>
    <submittedName>
        <fullName evidence="9">Uncharacterized protein</fullName>
    </submittedName>
</protein>
<evidence type="ECO:0000259" key="7">
    <source>
        <dbReference type="PROSITE" id="PS51449"/>
    </source>
</evidence>
<evidence type="ECO:0000256" key="1">
    <source>
        <dbReference type="ARBA" id="ARBA00001966"/>
    </source>
</evidence>
<comment type="caution">
    <text evidence="9">The sequence shown here is derived from an EMBL/GenBank/DDBJ whole genome shotgun (WGS) entry which is preliminary data.</text>
</comment>
<dbReference type="InterPro" id="IPR023404">
    <property type="entry name" value="rSAM_horseshoe"/>
</dbReference>
<dbReference type="Gene3D" id="3.80.30.20">
    <property type="entry name" value="tm_1862 like domain"/>
    <property type="match status" value="1"/>
</dbReference>
<keyword evidence="2" id="KW-0004">4Fe-4S</keyword>
<dbReference type="EMBL" id="BART01006653">
    <property type="protein sequence ID" value="GAG67463.1"/>
    <property type="molecule type" value="Genomic_DNA"/>
</dbReference>
<dbReference type="InterPro" id="IPR058240">
    <property type="entry name" value="rSAM_sf"/>
</dbReference>
<comment type="cofactor">
    <cofactor evidence="1">
        <name>[4Fe-4S] cluster</name>
        <dbReference type="ChEBI" id="CHEBI:49883"/>
    </cofactor>
</comment>
<keyword evidence="6" id="KW-0411">Iron-sulfur</keyword>